<keyword evidence="12 19" id="KW-1133">Transmembrane helix</keyword>
<keyword evidence="10 19" id="KW-0812">Transmembrane</keyword>
<evidence type="ECO:0000256" key="10">
    <source>
        <dbReference type="ARBA" id="ARBA00022692"/>
    </source>
</evidence>
<sequence length="276" mass="27505">MTESDDFDSSDGGGASAVHAVRGAVAFLTRIPVPGRSEADFGAFRRSPWTMPVVGALVGAVAGAGFLLPFPWPTVAAIYLLAIYLSTGVTHADGLADLGDAIAAHDPERRREALRDAGVGVGGALALVVTLFVLALGAVGLASPPSMRPLDAARIVLAAEVGAKLGMALLVALGTAAHEGLGSQLVDVSDARALIPAALLASPVVLGPSFQVATGLPLGVHIPALAALLAGPAVAVVLLVRTRSWLGGVSGDVIGAANELGRALALHAGVIAWAIA</sequence>
<dbReference type="GO" id="GO:0009236">
    <property type="term" value="P:cobalamin biosynthetic process"/>
    <property type="evidence" value="ECO:0007669"/>
    <property type="project" value="UniProtKB-UniRule"/>
</dbReference>
<comment type="catalytic activity">
    <reaction evidence="17 19">
        <text>alpha-ribazole + adenosylcob(III)inamide-GDP = adenosylcob(III)alamin + GMP + H(+)</text>
        <dbReference type="Rhea" id="RHEA:16049"/>
        <dbReference type="ChEBI" id="CHEBI:10329"/>
        <dbReference type="ChEBI" id="CHEBI:15378"/>
        <dbReference type="ChEBI" id="CHEBI:18408"/>
        <dbReference type="ChEBI" id="CHEBI:58115"/>
        <dbReference type="ChEBI" id="CHEBI:60487"/>
        <dbReference type="EC" id="2.7.8.26"/>
    </reaction>
</comment>
<feature type="transmembrane region" description="Helical" evidence="19">
    <location>
        <begin position="161"/>
        <end position="181"/>
    </location>
</feature>
<organism evidence="20 21">
    <name type="scientific">Halopenitus salinus</name>
    <dbReference type="NCBI Taxonomy" id="1198295"/>
    <lineage>
        <taxon>Archaea</taxon>
        <taxon>Methanobacteriati</taxon>
        <taxon>Methanobacteriota</taxon>
        <taxon>Stenosarchaea group</taxon>
        <taxon>Halobacteria</taxon>
        <taxon>Halobacteriales</taxon>
        <taxon>Haloferacaceae</taxon>
        <taxon>Halopenitus</taxon>
    </lineage>
</organism>
<protein>
    <recommendedName>
        <fullName evidence="6 19">Adenosylcobinamide-GDP ribazoletransferase</fullName>
        <ecNumber evidence="5 19">2.7.8.26</ecNumber>
    </recommendedName>
    <alternativeName>
        <fullName evidence="16 19">Cobalamin synthase</fullName>
    </alternativeName>
    <alternativeName>
        <fullName evidence="15 19">Cobalamin-5'-phosphate synthase</fullName>
    </alternativeName>
</protein>
<evidence type="ECO:0000256" key="5">
    <source>
        <dbReference type="ARBA" id="ARBA00013200"/>
    </source>
</evidence>
<evidence type="ECO:0000256" key="18">
    <source>
        <dbReference type="ARBA" id="ARBA00049504"/>
    </source>
</evidence>
<keyword evidence="8 19" id="KW-0169">Cobalamin biosynthesis</keyword>
<keyword evidence="11 19" id="KW-0460">Magnesium</keyword>
<evidence type="ECO:0000256" key="8">
    <source>
        <dbReference type="ARBA" id="ARBA00022573"/>
    </source>
</evidence>
<dbReference type="AlphaFoldDB" id="A0ABD5UT87"/>
<evidence type="ECO:0000256" key="6">
    <source>
        <dbReference type="ARBA" id="ARBA00015850"/>
    </source>
</evidence>
<evidence type="ECO:0000256" key="15">
    <source>
        <dbReference type="ARBA" id="ARBA00032605"/>
    </source>
</evidence>
<dbReference type="EC" id="2.7.8.26" evidence="5 19"/>
<keyword evidence="21" id="KW-1185">Reference proteome</keyword>
<keyword evidence="13 19" id="KW-0472">Membrane</keyword>
<comment type="caution">
    <text evidence="20">The sequence shown here is derived from an EMBL/GenBank/DDBJ whole genome shotgun (WGS) entry which is preliminary data.</text>
</comment>
<keyword evidence="9 19" id="KW-0808">Transferase</keyword>
<dbReference type="HAMAP" id="MF_00719">
    <property type="entry name" value="CobS"/>
    <property type="match status" value="1"/>
</dbReference>
<feature type="transmembrane region" description="Helical" evidence="19">
    <location>
        <begin position="49"/>
        <end position="70"/>
    </location>
</feature>
<dbReference type="PANTHER" id="PTHR34148:SF1">
    <property type="entry name" value="ADENOSYLCOBINAMIDE-GDP RIBAZOLETRANSFERASE"/>
    <property type="match status" value="1"/>
</dbReference>
<evidence type="ECO:0000256" key="3">
    <source>
        <dbReference type="ARBA" id="ARBA00004663"/>
    </source>
</evidence>
<reference evidence="20 21" key="1">
    <citation type="journal article" date="2019" name="Int. J. Syst. Evol. Microbiol.">
        <title>The Global Catalogue of Microorganisms (GCM) 10K type strain sequencing project: providing services to taxonomists for standard genome sequencing and annotation.</title>
        <authorList>
            <consortium name="The Broad Institute Genomics Platform"/>
            <consortium name="The Broad Institute Genome Sequencing Center for Infectious Disease"/>
            <person name="Wu L."/>
            <person name="Ma J."/>
        </authorList>
    </citation>
    <scope>NUCLEOTIDE SEQUENCE [LARGE SCALE GENOMIC DNA]</scope>
    <source>
        <strain evidence="20 21">SKJ47</strain>
    </source>
</reference>
<comment type="function">
    <text evidence="14 19">Joins adenosylcobinamide-GDP and alpha-ribazole to generate adenosylcobalamin (Ado-cobalamin). Also synthesizes adenosylcobalamin 5'-phosphate from adenosylcobinamide-GDP and alpha-ribazole 5'-phosphate.</text>
</comment>
<evidence type="ECO:0000256" key="17">
    <source>
        <dbReference type="ARBA" id="ARBA00048623"/>
    </source>
</evidence>
<feature type="transmembrane region" description="Helical" evidence="19">
    <location>
        <begin position="117"/>
        <end position="141"/>
    </location>
</feature>
<dbReference type="NCBIfam" id="TIGR00317">
    <property type="entry name" value="cobS"/>
    <property type="match status" value="1"/>
</dbReference>
<dbReference type="RefSeq" id="WP_379742286.1">
    <property type="nucleotide sequence ID" value="NZ_JBHSVN010000001.1"/>
</dbReference>
<keyword evidence="7 19" id="KW-1003">Cell membrane</keyword>
<evidence type="ECO:0000256" key="14">
    <source>
        <dbReference type="ARBA" id="ARBA00025228"/>
    </source>
</evidence>
<evidence type="ECO:0000256" key="12">
    <source>
        <dbReference type="ARBA" id="ARBA00022989"/>
    </source>
</evidence>
<evidence type="ECO:0000313" key="21">
    <source>
        <dbReference type="Proteomes" id="UP001596296"/>
    </source>
</evidence>
<name>A0ABD5UT87_9EURY</name>
<evidence type="ECO:0000313" key="20">
    <source>
        <dbReference type="EMBL" id="MFC6892323.1"/>
    </source>
</evidence>
<dbReference type="EMBL" id="JBHSXL010000006">
    <property type="protein sequence ID" value="MFC6892323.1"/>
    <property type="molecule type" value="Genomic_DNA"/>
</dbReference>
<gene>
    <name evidence="19 20" type="primary">cobS</name>
    <name evidence="20" type="ORF">ACFQE9_06830</name>
</gene>
<dbReference type="GO" id="GO:0005886">
    <property type="term" value="C:plasma membrane"/>
    <property type="evidence" value="ECO:0007669"/>
    <property type="project" value="UniProtKB-SubCell"/>
</dbReference>
<feature type="transmembrane region" description="Helical" evidence="19">
    <location>
        <begin position="220"/>
        <end position="240"/>
    </location>
</feature>
<comment type="cofactor">
    <cofactor evidence="1 19">
        <name>Mg(2+)</name>
        <dbReference type="ChEBI" id="CHEBI:18420"/>
    </cofactor>
</comment>
<evidence type="ECO:0000256" key="1">
    <source>
        <dbReference type="ARBA" id="ARBA00001946"/>
    </source>
</evidence>
<dbReference type="InterPro" id="IPR003805">
    <property type="entry name" value="CobS"/>
</dbReference>
<evidence type="ECO:0000256" key="11">
    <source>
        <dbReference type="ARBA" id="ARBA00022842"/>
    </source>
</evidence>
<evidence type="ECO:0000256" key="2">
    <source>
        <dbReference type="ARBA" id="ARBA00004651"/>
    </source>
</evidence>
<dbReference type="GO" id="GO:0008818">
    <property type="term" value="F:cobalamin 5'-phosphate synthase activity"/>
    <property type="evidence" value="ECO:0007669"/>
    <property type="project" value="UniProtKB-UniRule"/>
</dbReference>
<accession>A0ABD5UT87</accession>
<dbReference type="PANTHER" id="PTHR34148">
    <property type="entry name" value="ADENOSYLCOBINAMIDE-GDP RIBAZOLETRANSFERASE"/>
    <property type="match status" value="1"/>
</dbReference>
<comment type="pathway">
    <text evidence="3 19">Cofactor biosynthesis; adenosylcobalamin biosynthesis; adenosylcobalamin from cob(II)yrinate a,c-diamide: step 7/7.</text>
</comment>
<dbReference type="GO" id="GO:0051073">
    <property type="term" value="F:adenosylcobinamide-GDP ribazoletransferase activity"/>
    <property type="evidence" value="ECO:0007669"/>
    <property type="project" value="UniProtKB-UniRule"/>
</dbReference>
<evidence type="ECO:0000256" key="19">
    <source>
        <dbReference type="HAMAP-Rule" id="MF_00719"/>
    </source>
</evidence>
<feature type="transmembrane region" description="Helical" evidence="19">
    <location>
        <begin position="76"/>
        <end position="96"/>
    </location>
</feature>
<evidence type="ECO:0000256" key="13">
    <source>
        <dbReference type="ARBA" id="ARBA00023136"/>
    </source>
</evidence>
<evidence type="ECO:0000256" key="4">
    <source>
        <dbReference type="ARBA" id="ARBA00010561"/>
    </source>
</evidence>
<comment type="similarity">
    <text evidence="4 19">Belongs to the CobS family.</text>
</comment>
<evidence type="ECO:0000256" key="9">
    <source>
        <dbReference type="ARBA" id="ARBA00022679"/>
    </source>
</evidence>
<proteinExistence type="inferred from homology"/>
<comment type="subcellular location">
    <subcellularLocation>
        <location evidence="2 19">Cell membrane</location>
        <topology evidence="2 19">Multi-pass membrane protein</topology>
    </subcellularLocation>
</comment>
<dbReference type="Pfam" id="PF02654">
    <property type="entry name" value="CobS"/>
    <property type="match status" value="1"/>
</dbReference>
<evidence type="ECO:0000256" key="7">
    <source>
        <dbReference type="ARBA" id="ARBA00022475"/>
    </source>
</evidence>
<evidence type="ECO:0000256" key="16">
    <source>
        <dbReference type="ARBA" id="ARBA00032853"/>
    </source>
</evidence>
<comment type="catalytic activity">
    <reaction evidence="18 19">
        <text>alpha-ribazole 5'-phosphate + adenosylcob(III)inamide-GDP = adenosylcob(III)alamin 5'-phosphate + GMP + H(+)</text>
        <dbReference type="Rhea" id="RHEA:23560"/>
        <dbReference type="ChEBI" id="CHEBI:15378"/>
        <dbReference type="ChEBI" id="CHEBI:57918"/>
        <dbReference type="ChEBI" id="CHEBI:58115"/>
        <dbReference type="ChEBI" id="CHEBI:60487"/>
        <dbReference type="ChEBI" id="CHEBI:60493"/>
        <dbReference type="EC" id="2.7.8.26"/>
    </reaction>
</comment>
<dbReference type="Proteomes" id="UP001596296">
    <property type="component" value="Unassembled WGS sequence"/>
</dbReference>